<dbReference type="AlphaFoldDB" id="A0AAD7A887"/>
<keyword evidence="2" id="KW-1185">Reference proteome</keyword>
<dbReference type="EMBL" id="JARIHO010000012">
    <property type="protein sequence ID" value="KAJ7351962.1"/>
    <property type="molecule type" value="Genomic_DNA"/>
</dbReference>
<evidence type="ECO:0000313" key="1">
    <source>
        <dbReference type="EMBL" id="KAJ7351962.1"/>
    </source>
</evidence>
<dbReference type="Proteomes" id="UP001218218">
    <property type="component" value="Unassembled WGS sequence"/>
</dbReference>
<name>A0AAD7A887_9AGAR</name>
<comment type="caution">
    <text evidence="1">The sequence shown here is derived from an EMBL/GenBank/DDBJ whole genome shotgun (WGS) entry which is preliminary data.</text>
</comment>
<reference evidence="1" key="1">
    <citation type="submission" date="2023-03" db="EMBL/GenBank/DDBJ databases">
        <title>Massive genome expansion in bonnet fungi (Mycena s.s.) driven by repeated elements and novel gene families across ecological guilds.</title>
        <authorList>
            <consortium name="Lawrence Berkeley National Laboratory"/>
            <person name="Harder C.B."/>
            <person name="Miyauchi S."/>
            <person name="Viragh M."/>
            <person name="Kuo A."/>
            <person name="Thoen E."/>
            <person name="Andreopoulos B."/>
            <person name="Lu D."/>
            <person name="Skrede I."/>
            <person name="Drula E."/>
            <person name="Henrissat B."/>
            <person name="Morin E."/>
            <person name="Kohler A."/>
            <person name="Barry K."/>
            <person name="LaButti K."/>
            <person name="Morin E."/>
            <person name="Salamov A."/>
            <person name="Lipzen A."/>
            <person name="Mereny Z."/>
            <person name="Hegedus B."/>
            <person name="Baldrian P."/>
            <person name="Stursova M."/>
            <person name="Weitz H."/>
            <person name="Taylor A."/>
            <person name="Grigoriev I.V."/>
            <person name="Nagy L.G."/>
            <person name="Martin F."/>
            <person name="Kauserud H."/>
        </authorList>
    </citation>
    <scope>NUCLEOTIDE SEQUENCE</scope>
    <source>
        <strain evidence="1">CBHHK002</strain>
    </source>
</reference>
<proteinExistence type="predicted"/>
<organism evidence="1 2">
    <name type="scientific">Mycena albidolilacea</name>
    <dbReference type="NCBI Taxonomy" id="1033008"/>
    <lineage>
        <taxon>Eukaryota</taxon>
        <taxon>Fungi</taxon>
        <taxon>Dikarya</taxon>
        <taxon>Basidiomycota</taxon>
        <taxon>Agaricomycotina</taxon>
        <taxon>Agaricomycetes</taxon>
        <taxon>Agaricomycetidae</taxon>
        <taxon>Agaricales</taxon>
        <taxon>Marasmiineae</taxon>
        <taxon>Mycenaceae</taxon>
        <taxon>Mycena</taxon>
    </lineage>
</organism>
<gene>
    <name evidence="1" type="ORF">DFH08DRAFT_805263</name>
</gene>
<sequence length="302" mass="34826">MWHSVLEATADSEICGMDDTYKSAGKDFGYRIFWLSLVNQRNELEDLLARLEGCPYDLVLESQNAAWVRDRQSQKLAESAGTTTNQIPASRRAPILHLLKRRLAHQLARSQRSHIFWNKVLRWRVANYMLPISSHFYEERKHIAWAYMCRAIYTDPTLMLLALNYADVPSLLDDLNHDISTLRKLQQQMRSLPVTEIRAASDDVLGPHDEKAEYVTVLRARYSGLQDPSDFDCMHLSFSMALMFNGDNDERYIVEDLLVLRKVVYDCETVLEPCHAIAKPYIEDGELEPDSAGSREEYSLLH</sequence>
<protein>
    <submittedName>
        <fullName evidence="1">Uncharacterized protein</fullName>
    </submittedName>
</protein>
<accession>A0AAD7A887</accession>
<evidence type="ECO:0000313" key="2">
    <source>
        <dbReference type="Proteomes" id="UP001218218"/>
    </source>
</evidence>